<feature type="compositionally biased region" description="Polar residues" evidence="1">
    <location>
        <begin position="437"/>
        <end position="448"/>
    </location>
</feature>
<dbReference type="EMBL" id="MVBO01000023">
    <property type="protein sequence ID" value="OZJ05068.1"/>
    <property type="molecule type" value="Genomic_DNA"/>
</dbReference>
<dbReference type="GO" id="GO:0003725">
    <property type="term" value="F:double-stranded RNA binding"/>
    <property type="evidence" value="ECO:0007669"/>
    <property type="project" value="TreeGrafter"/>
</dbReference>
<evidence type="ECO:0000313" key="3">
    <source>
        <dbReference type="EMBL" id="OZJ05068.1"/>
    </source>
</evidence>
<dbReference type="GO" id="GO:0003726">
    <property type="term" value="F:double-stranded RNA adenosine deaminase activity"/>
    <property type="evidence" value="ECO:0007669"/>
    <property type="project" value="TreeGrafter"/>
</dbReference>
<gene>
    <name evidence="3" type="ORF">BZG36_02106</name>
</gene>
<protein>
    <recommendedName>
        <fullName evidence="2">A to I editase domain-containing protein</fullName>
    </recommendedName>
</protein>
<dbReference type="GO" id="GO:0005730">
    <property type="term" value="C:nucleolus"/>
    <property type="evidence" value="ECO:0007669"/>
    <property type="project" value="TreeGrafter"/>
</dbReference>
<organism evidence="3 4">
    <name type="scientific">Bifiguratus adelaidae</name>
    <dbReference type="NCBI Taxonomy" id="1938954"/>
    <lineage>
        <taxon>Eukaryota</taxon>
        <taxon>Fungi</taxon>
        <taxon>Fungi incertae sedis</taxon>
        <taxon>Mucoromycota</taxon>
        <taxon>Mucoromycotina</taxon>
        <taxon>Endogonomycetes</taxon>
        <taxon>Endogonales</taxon>
        <taxon>Endogonales incertae sedis</taxon>
        <taxon>Bifiguratus</taxon>
    </lineage>
</organism>
<evidence type="ECO:0000256" key="1">
    <source>
        <dbReference type="SAM" id="MobiDB-lite"/>
    </source>
</evidence>
<dbReference type="Proteomes" id="UP000242875">
    <property type="component" value="Unassembled WGS sequence"/>
</dbReference>
<dbReference type="AlphaFoldDB" id="A0A261Y3C8"/>
<reference evidence="3 4" key="1">
    <citation type="journal article" date="2017" name="Mycologia">
        <title>Bifiguratus adelaidae, gen. et sp. nov., a new member of Mucoromycotina in endophytic and soil-dwelling habitats.</title>
        <authorList>
            <person name="Torres-Cruz T.J."/>
            <person name="Billingsley Tobias T.L."/>
            <person name="Almatruk M."/>
            <person name="Hesse C."/>
            <person name="Kuske C.R."/>
            <person name="Desiro A."/>
            <person name="Benucci G.M."/>
            <person name="Bonito G."/>
            <person name="Stajich J.E."/>
            <person name="Dunlap C."/>
            <person name="Arnold A.E."/>
            <person name="Porras-Alfaro A."/>
        </authorList>
    </citation>
    <scope>NUCLEOTIDE SEQUENCE [LARGE SCALE GENOMIC DNA]</scope>
    <source>
        <strain evidence="3 4">AZ0501</strain>
    </source>
</reference>
<keyword evidence="4" id="KW-1185">Reference proteome</keyword>
<sequence length="455" mass="50647">MSWRAIDAFPDKVATRCLSEFERLPKQGKPIVAKERAEWTILAGIVQVSSSDENSIKVVSLGTGVKCLPLTRISVHGDDVRDSHAEVIARRGFISYLAKQAKAALQNEESIFCKVEGGEGRHRLKVENITFHMYISQAPCGDASMTSLAESGDYKEDDTSSTRARKVPSIIVDNTFRRKKRKLDGDQVAEESPASPKDELYIQEKDSLLRRGRESFAELGILRTKPGRADSDPSLSMSCSDKLARWNVLGLQSALLASIIEPIFLSSIVIGDWHDEESMKRALYGRLEETEAFHAHTPDIYATKMQCPVSQTCLQQLYPSVQLMPSNNAISCVRGCEKAEVLVNGRKQGSAKTLKGPSPPKTRSRICSLSLFQQCRDLYYQYARATSTAIEESSLGTYYDFKMLAREYQGVKQALLSERFSDWVCKPQAYEAFDSEGNASLDQTNGNDGKNDELP</sequence>
<proteinExistence type="predicted"/>
<dbReference type="GO" id="GO:0008251">
    <property type="term" value="F:tRNA-specific adenosine deaminase activity"/>
    <property type="evidence" value="ECO:0007669"/>
    <property type="project" value="TreeGrafter"/>
</dbReference>
<dbReference type="PANTHER" id="PTHR10910">
    <property type="entry name" value="EUKARYOTE SPECIFIC DSRNA BINDING PROTEIN"/>
    <property type="match status" value="1"/>
</dbReference>
<dbReference type="InterPro" id="IPR002466">
    <property type="entry name" value="A_deamin"/>
</dbReference>
<evidence type="ECO:0000259" key="2">
    <source>
        <dbReference type="PROSITE" id="PS50141"/>
    </source>
</evidence>
<dbReference type="OrthoDB" id="10268011at2759"/>
<feature type="domain" description="A to I editase" evidence="2">
    <location>
        <begin position="60"/>
        <end position="433"/>
    </location>
</feature>
<feature type="region of interest" description="Disordered" evidence="1">
    <location>
        <begin position="435"/>
        <end position="455"/>
    </location>
</feature>
<accession>A0A261Y3C8</accession>
<dbReference type="PROSITE" id="PS50141">
    <property type="entry name" value="A_DEAMIN_EDITASE"/>
    <property type="match status" value="1"/>
</dbReference>
<evidence type="ECO:0000313" key="4">
    <source>
        <dbReference type="Proteomes" id="UP000242875"/>
    </source>
</evidence>
<comment type="caution">
    <text evidence="3">The sequence shown here is derived from an EMBL/GenBank/DDBJ whole genome shotgun (WGS) entry which is preliminary data.</text>
</comment>
<dbReference type="GO" id="GO:0006396">
    <property type="term" value="P:RNA processing"/>
    <property type="evidence" value="ECO:0007669"/>
    <property type="project" value="InterPro"/>
</dbReference>
<dbReference type="GO" id="GO:0005737">
    <property type="term" value="C:cytoplasm"/>
    <property type="evidence" value="ECO:0007669"/>
    <property type="project" value="TreeGrafter"/>
</dbReference>
<dbReference type="SMART" id="SM00552">
    <property type="entry name" value="ADEAMc"/>
    <property type="match status" value="1"/>
</dbReference>
<dbReference type="GO" id="GO:0006382">
    <property type="term" value="P:adenosine to inosine editing"/>
    <property type="evidence" value="ECO:0007669"/>
    <property type="project" value="TreeGrafter"/>
</dbReference>
<dbReference type="PANTHER" id="PTHR10910:SF62">
    <property type="entry name" value="AT07585P-RELATED"/>
    <property type="match status" value="1"/>
</dbReference>
<name>A0A261Y3C8_9FUNG</name>
<dbReference type="Pfam" id="PF02137">
    <property type="entry name" value="A_deamin"/>
    <property type="match status" value="1"/>
</dbReference>